<evidence type="ECO:0000256" key="1">
    <source>
        <dbReference type="ARBA" id="ARBA00004651"/>
    </source>
</evidence>
<feature type="transmembrane region" description="Helical" evidence="6">
    <location>
        <begin position="202"/>
        <end position="227"/>
    </location>
</feature>
<name>A0ABS2R2A2_9BACI</name>
<keyword evidence="4 6" id="KW-1133">Transmembrane helix</keyword>
<feature type="transmembrane region" description="Helical" evidence="6">
    <location>
        <begin position="91"/>
        <end position="114"/>
    </location>
</feature>
<feature type="transmembrane region" description="Helical" evidence="6">
    <location>
        <begin position="31"/>
        <end position="50"/>
    </location>
</feature>
<comment type="caution">
    <text evidence="7">The sequence shown here is derived from an EMBL/GenBank/DDBJ whole genome shotgun (WGS) entry which is preliminary data.</text>
</comment>
<keyword evidence="3 6" id="KW-0812">Transmembrane</keyword>
<comment type="subcellular location">
    <subcellularLocation>
        <location evidence="1">Cell membrane</location>
        <topology evidence="1">Multi-pass membrane protein</topology>
    </subcellularLocation>
</comment>
<accession>A0ABS2R2A2</accession>
<proteinExistence type="predicted"/>
<feature type="transmembrane region" description="Helical" evidence="6">
    <location>
        <begin position="148"/>
        <end position="167"/>
    </location>
</feature>
<gene>
    <name evidence="7" type="ORF">JOC83_003728</name>
</gene>
<dbReference type="InterPro" id="IPR007300">
    <property type="entry name" value="CidB/LrgB"/>
</dbReference>
<dbReference type="Proteomes" id="UP000809829">
    <property type="component" value="Unassembled WGS sequence"/>
</dbReference>
<evidence type="ECO:0000256" key="3">
    <source>
        <dbReference type="ARBA" id="ARBA00022692"/>
    </source>
</evidence>
<dbReference type="PANTHER" id="PTHR30249">
    <property type="entry name" value="PUTATIVE SEROTONIN TRANSPORTER"/>
    <property type="match status" value="1"/>
</dbReference>
<evidence type="ECO:0000256" key="5">
    <source>
        <dbReference type="ARBA" id="ARBA00023136"/>
    </source>
</evidence>
<dbReference type="RefSeq" id="WP_205188863.1">
    <property type="nucleotide sequence ID" value="NZ_JAFBFC010000009.1"/>
</dbReference>
<dbReference type="PANTHER" id="PTHR30249:SF17">
    <property type="entry name" value="HOLIN-LIKE PROTEIN CIDB"/>
    <property type="match status" value="1"/>
</dbReference>
<feature type="transmembrane region" description="Helical" evidence="6">
    <location>
        <begin position="6"/>
        <end position="24"/>
    </location>
</feature>
<keyword evidence="5 6" id="KW-0472">Membrane</keyword>
<sequence>MNGWIGILYIIGTIIVYVCMKQLYNKVYTPVLVPTATSTLILVIALSLFQVDYDTYMIGGKWIEELLGPAVVALAYPLYRNRHVLVDYKWPIAGGVIMGSMIGIVSGILLSIVWRVDDEVIRSLAQKSVTSPVAMDIAMLIEGSPSLAAVYVMVAGITGAMVGPHLLKKLNINHYISVGTALGSASHGIGTAKALELSPETAAISSISMTLSAIVTVMLCPILIQWIL</sequence>
<evidence type="ECO:0000313" key="8">
    <source>
        <dbReference type="Proteomes" id="UP000809829"/>
    </source>
</evidence>
<protein>
    <submittedName>
        <fullName evidence="7">Murein hydrolase (TIGR00659 family)</fullName>
    </submittedName>
</protein>
<dbReference type="EMBL" id="JAFBFC010000009">
    <property type="protein sequence ID" value="MBM7704869.1"/>
    <property type="molecule type" value="Genomic_DNA"/>
</dbReference>
<dbReference type="GO" id="GO:0016787">
    <property type="term" value="F:hydrolase activity"/>
    <property type="evidence" value="ECO:0007669"/>
    <property type="project" value="UniProtKB-KW"/>
</dbReference>
<evidence type="ECO:0000313" key="7">
    <source>
        <dbReference type="EMBL" id="MBM7704869.1"/>
    </source>
</evidence>
<keyword evidence="2" id="KW-1003">Cell membrane</keyword>
<reference evidence="7 8" key="1">
    <citation type="submission" date="2021-01" db="EMBL/GenBank/DDBJ databases">
        <title>Genomic Encyclopedia of Type Strains, Phase IV (KMG-IV): sequencing the most valuable type-strain genomes for metagenomic binning, comparative biology and taxonomic classification.</title>
        <authorList>
            <person name="Goeker M."/>
        </authorList>
    </citation>
    <scope>NUCLEOTIDE SEQUENCE [LARGE SCALE GENOMIC DNA]</scope>
    <source>
        <strain evidence="7 8">DSM 104297</strain>
    </source>
</reference>
<keyword evidence="7" id="KW-0378">Hydrolase</keyword>
<keyword evidence="8" id="KW-1185">Reference proteome</keyword>
<dbReference type="Pfam" id="PF04172">
    <property type="entry name" value="LrgB"/>
    <property type="match status" value="1"/>
</dbReference>
<organism evidence="7 8">
    <name type="scientific">Priestia iocasae</name>
    <dbReference type="NCBI Taxonomy" id="2291674"/>
    <lineage>
        <taxon>Bacteria</taxon>
        <taxon>Bacillati</taxon>
        <taxon>Bacillota</taxon>
        <taxon>Bacilli</taxon>
        <taxon>Bacillales</taxon>
        <taxon>Bacillaceae</taxon>
        <taxon>Priestia</taxon>
    </lineage>
</organism>
<evidence type="ECO:0000256" key="4">
    <source>
        <dbReference type="ARBA" id="ARBA00022989"/>
    </source>
</evidence>
<evidence type="ECO:0000256" key="2">
    <source>
        <dbReference type="ARBA" id="ARBA00022475"/>
    </source>
</evidence>
<evidence type="ECO:0000256" key="6">
    <source>
        <dbReference type="SAM" id="Phobius"/>
    </source>
</evidence>